<dbReference type="PANTHER" id="PTHR30346:SF0">
    <property type="entry name" value="HCA OPERON TRANSCRIPTIONAL ACTIVATOR HCAR"/>
    <property type="match status" value="1"/>
</dbReference>
<protein>
    <submittedName>
        <fullName evidence="6">LysR family transcriptional regulator</fullName>
    </submittedName>
</protein>
<evidence type="ECO:0000313" key="6">
    <source>
        <dbReference type="EMBL" id="MBO2465432.1"/>
    </source>
</evidence>
<evidence type="ECO:0000256" key="2">
    <source>
        <dbReference type="ARBA" id="ARBA00023015"/>
    </source>
</evidence>
<dbReference type="Gene3D" id="1.10.10.10">
    <property type="entry name" value="Winged helix-like DNA-binding domain superfamily/Winged helix DNA-binding domain"/>
    <property type="match status" value="1"/>
</dbReference>
<dbReference type="PROSITE" id="PS50931">
    <property type="entry name" value="HTH_LYSR"/>
    <property type="match status" value="1"/>
</dbReference>
<accession>A0ABS3S8V5</accession>
<dbReference type="Pfam" id="PF03466">
    <property type="entry name" value="LysR_substrate"/>
    <property type="match status" value="1"/>
</dbReference>
<evidence type="ECO:0000313" key="7">
    <source>
        <dbReference type="Proteomes" id="UP000680206"/>
    </source>
</evidence>
<sequence>MDARGGNGAGLELKHLRCLVAIVDTGSFTEAALELGVSQAAVSRTLLALEKTLGVRLLHRTSRTVEPTMAGVQVLARARLLLAGADELVAEAAAGHSRLHIGHAWSAFGRHTTEFQRRWHHDHPDVELRLVRHNSSTGGLAEGLCDLAVIRSALGLKVWAHAFVGHEDRYLALASDDPWARRRSIRLAEVANRTLALDHRTGTTTLDLWPENERPAAEDVHDIDDWLAAIASGRCVGVTPQATAAQYRPDGITYRPLRDAEPVPVHLIWRRQGPHPATRAAVALAIDLYRAEAVRPVTS</sequence>
<dbReference type="Gene3D" id="3.40.190.10">
    <property type="entry name" value="Periplasmic binding protein-like II"/>
    <property type="match status" value="2"/>
</dbReference>
<comment type="caution">
    <text evidence="6">The sequence shown here is derived from an EMBL/GenBank/DDBJ whole genome shotgun (WGS) entry which is preliminary data.</text>
</comment>
<feature type="domain" description="HTH lysR-type" evidence="5">
    <location>
        <begin position="11"/>
        <end position="68"/>
    </location>
</feature>
<evidence type="ECO:0000256" key="4">
    <source>
        <dbReference type="ARBA" id="ARBA00023163"/>
    </source>
</evidence>
<reference evidence="6 7" key="1">
    <citation type="submission" date="2021-03" db="EMBL/GenBank/DDBJ databases">
        <title>Actinomadura violae sp. nov., isolated from lichen in Thailand.</title>
        <authorList>
            <person name="Kanchanasin P."/>
            <person name="Saeng-In P."/>
            <person name="Phongsopitanun W."/>
            <person name="Yuki M."/>
            <person name="Kudo T."/>
            <person name="Ohkuma M."/>
            <person name="Tanasupawat S."/>
        </authorList>
    </citation>
    <scope>NUCLEOTIDE SEQUENCE [LARGE SCALE GENOMIC DNA]</scope>
    <source>
        <strain evidence="6 7">LCR2-06</strain>
    </source>
</reference>
<organism evidence="6 7">
    <name type="scientific">Actinomadura violacea</name>
    <dbReference type="NCBI Taxonomy" id="2819934"/>
    <lineage>
        <taxon>Bacteria</taxon>
        <taxon>Bacillati</taxon>
        <taxon>Actinomycetota</taxon>
        <taxon>Actinomycetes</taxon>
        <taxon>Streptosporangiales</taxon>
        <taxon>Thermomonosporaceae</taxon>
        <taxon>Actinomadura</taxon>
    </lineage>
</organism>
<dbReference type="InterPro" id="IPR036390">
    <property type="entry name" value="WH_DNA-bd_sf"/>
</dbReference>
<dbReference type="InterPro" id="IPR036388">
    <property type="entry name" value="WH-like_DNA-bd_sf"/>
</dbReference>
<dbReference type="PRINTS" id="PR00039">
    <property type="entry name" value="HTHLYSR"/>
</dbReference>
<evidence type="ECO:0000256" key="1">
    <source>
        <dbReference type="ARBA" id="ARBA00009437"/>
    </source>
</evidence>
<keyword evidence="4" id="KW-0804">Transcription</keyword>
<name>A0ABS3S8V5_9ACTN</name>
<gene>
    <name evidence="6" type="ORF">J4709_48515</name>
</gene>
<evidence type="ECO:0000259" key="5">
    <source>
        <dbReference type="PROSITE" id="PS50931"/>
    </source>
</evidence>
<keyword evidence="7" id="KW-1185">Reference proteome</keyword>
<evidence type="ECO:0000256" key="3">
    <source>
        <dbReference type="ARBA" id="ARBA00023125"/>
    </source>
</evidence>
<dbReference type="EMBL" id="JAGEPF010000046">
    <property type="protein sequence ID" value="MBO2465432.1"/>
    <property type="molecule type" value="Genomic_DNA"/>
</dbReference>
<dbReference type="Proteomes" id="UP000680206">
    <property type="component" value="Unassembled WGS sequence"/>
</dbReference>
<dbReference type="InterPro" id="IPR005119">
    <property type="entry name" value="LysR_subst-bd"/>
</dbReference>
<dbReference type="InterPro" id="IPR000847">
    <property type="entry name" value="LysR_HTH_N"/>
</dbReference>
<dbReference type="SUPFAM" id="SSF46785">
    <property type="entry name" value="Winged helix' DNA-binding domain"/>
    <property type="match status" value="1"/>
</dbReference>
<dbReference type="Pfam" id="PF00126">
    <property type="entry name" value="HTH_1"/>
    <property type="match status" value="1"/>
</dbReference>
<dbReference type="PANTHER" id="PTHR30346">
    <property type="entry name" value="TRANSCRIPTIONAL DUAL REGULATOR HCAR-RELATED"/>
    <property type="match status" value="1"/>
</dbReference>
<keyword evidence="2" id="KW-0805">Transcription regulation</keyword>
<comment type="similarity">
    <text evidence="1">Belongs to the LysR transcriptional regulatory family.</text>
</comment>
<dbReference type="SUPFAM" id="SSF53850">
    <property type="entry name" value="Periplasmic binding protein-like II"/>
    <property type="match status" value="1"/>
</dbReference>
<proteinExistence type="inferred from homology"/>
<dbReference type="RefSeq" id="WP_208252281.1">
    <property type="nucleotide sequence ID" value="NZ_JAGEPF010000046.1"/>
</dbReference>
<keyword evidence="3" id="KW-0238">DNA-binding</keyword>